<feature type="compositionally biased region" description="Polar residues" evidence="1">
    <location>
        <begin position="86"/>
        <end position="101"/>
    </location>
</feature>
<protein>
    <submittedName>
        <fullName evidence="2">Uncharacterized protein</fullName>
    </submittedName>
</protein>
<evidence type="ECO:0000256" key="1">
    <source>
        <dbReference type="SAM" id="MobiDB-lite"/>
    </source>
</evidence>
<dbReference type="EMBL" id="CAJVCH010532123">
    <property type="protein sequence ID" value="CAG7824245.1"/>
    <property type="molecule type" value="Genomic_DNA"/>
</dbReference>
<proteinExistence type="predicted"/>
<sequence length="126" mass="14047">MDLMQRIPLKDANRTVNLPKTHSDYARFSQDASFVSSIPSKKLISSLLSEGKLSKKQSSSKLPRYNKSQTIEERKKQIGKIPPNFPSTSQTLKTVGSPVSTNEERNDIANASTVNNENPLLKEDND</sequence>
<reference evidence="2" key="1">
    <citation type="submission" date="2021-06" db="EMBL/GenBank/DDBJ databases">
        <authorList>
            <person name="Hodson N. C."/>
            <person name="Mongue J. A."/>
            <person name="Jaron S. K."/>
        </authorList>
    </citation>
    <scope>NUCLEOTIDE SEQUENCE</scope>
</reference>
<evidence type="ECO:0000313" key="3">
    <source>
        <dbReference type="Proteomes" id="UP000708208"/>
    </source>
</evidence>
<dbReference type="AlphaFoldDB" id="A0A8J2L2K6"/>
<evidence type="ECO:0000313" key="2">
    <source>
        <dbReference type="EMBL" id="CAG7824245.1"/>
    </source>
</evidence>
<dbReference type="Proteomes" id="UP000708208">
    <property type="component" value="Unassembled WGS sequence"/>
</dbReference>
<gene>
    <name evidence="2" type="ORF">AFUS01_LOCUS34411</name>
</gene>
<name>A0A8J2L2K6_9HEXA</name>
<accession>A0A8J2L2K6</accession>
<feature type="compositionally biased region" description="Low complexity" evidence="1">
    <location>
        <begin position="52"/>
        <end position="62"/>
    </location>
</feature>
<keyword evidence="3" id="KW-1185">Reference proteome</keyword>
<feature type="region of interest" description="Disordered" evidence="1">
    <location>
        <begin position="52"/>
        <end position="126"/>
    </location>
</feature>
<organism evidence="2 3">
    <name type="scientific">Allacma fusca</name>
    <dbReference type="NCBI Taxonomy" id="39272"/>
    <lineage>
        <taxon>Eukaryota</taxon>
        <taxon>Metazoa</taxon>
        <taxon>Ecdysozoa</taxon>
        <taxon>Arthropoda</taxon>
        <taxon>Hexapoda</taxon>
        <taxon>Collembola</taxon>
        <taxon>Symphypleona</taxon>
        <taxon>Sminthuridae</taxon>
        <taxon>Allacma</taxon>
    </lineage>
</organism>
<comment type="caution">
    <text evidence="2">The sequence shown here is derived from an EMBL/GenBank/DDBJ whole genome shotgun (WGS) entry which is preliminary data.</text>
</comment>
<feature type="compositionally biased region" description="Polar residues" evidence="1">
    <location>
        <begin position="109"/>
        <end position="118"/>
    </location>
</feature>